<name>I3NMR5_HEVBR</name>
<evidence type="ECO:0000256" key="1">
    <source>
        <dbReference type="SAM" id="MobiDB-lite"/>
    </source>
</evidence>
<proteinExistence type="evidence at transcript level"/>
<organism evidence="3">
    <name type="scientific">Hevea brasiliensis</name>
    <name type="common">Para rubber tree</name>
    <name type="synonym">Siphonia brasiliensis</name>
    <dbReference type="NCBI Taxonomy" id="3981"/>
    <lineage>
        <taxon>Eukaryota</taxon>
        <taxon>Viridiplantae</taxon>
        <taxon>Streptophyta</taxon>
        <taxon>Embryophyta</taxon>
        <taxon>Tracheophyta</taxon>
        <taxon>Spermatophyta</taxon>
        <taxon>Magnoliopsida</taxon>
        <taxon>eudicotyledons</taxon>
        <taxon>Gunneridae</taxon>
        <taxon>Pentapetalae</taxon>
        <taxon>rosids</taxon>
        <taxon>fabids</taxon>
        <taxon>Malpighiales</taxon>
        <taxon>Euphorbiaceae</taxon>
        <taxon>Crotonoideae</taxon>
        <taxon>Micrandreae</taxon>
        <taxon>Hevea</taxon>
    </lineage>
</organism>
<feature type="transmembrane region" description="Helical" evidence="2">
    <location>
        <begin position="36"/>
        <end position="57"/>
    </location>
</feature>
<reference evidence="3" key="1">
    <citation type="submission" date="2010-05" db="EMBL/GenBank/DDBJ databases">
        <title>Cloning of a cDNA encoding a conserved hypothetical protein from natural rubber latex (Hevea brasiliensis).</title>
        <authorList>
            <person name="Zou Z."/>
            <person name="Yang L."/>
            <person name="Wang Z."/>
            <person name="Yuan K."/>
        </authorList>
    </citation>
    <scope>NUCLEOTIDE SEQUENCE</scope>
    <source>
        <tissue evidence="3">Laticifer</tissue>
    </source>
</reference>
<sequence length="362" mass="41298">MAAKDDHQKPSSDSEVQTTQSLQQKSFREYLKREQIAFMLVPLFVIALSLFMIVISLQKLRSHGDPPAAGNIQPPKWLVEWLNSQEENKEGSQKLNLQCKKVPAGGNGQAWILSCEHVQEVDQQDTKITQEPQSFYLQLDNSQGESNLQSPQWQNSLCCRPCSYKPPPPPAMNIIPDSEPQVPVPVPSLPVFIITTIIKWIKVVTYAGIHMIRTLITWVPTPFIPIKCQYHSETLSVEFEMELKKMLQAELRRQLQVEASQQQSKPCLDKFPKVLRTRFETKFKDILTAALEQISQEGTAYSYTTTARWVQESTEVTEHKQISVEESTQVTEQIYVGESVQETEHKQILEKLTVSKNPTHPT</sequence>
<feature type="compositionally biased region" description="Basic and acidic residues" evidence="1">
    <location>
        <begin position="1"/>
        <end position="12"/>
    </location>
</feature>
<keyword evidence="2" id="KW-0472">Membrane</keyword>
<keyword evidence="2" id="KW-0812">Transmembrane</keyword>
<accession>I3NMR5</accession>
<keyword evidence="2" id="KW-1133">Transmembrane helix</keyword>
<evidence type="ECO:0000256" key="2">
    <source>
        <dbReference type="SAM" id="Phobius"/>
    </source>
</evidence>
<evidence type="ECO:0000313" key="3">
    <source>
        <dbReference type="EMBL" id="ADR71302.1"/>
    </source>
</evidence>
<dbReference type="AlphaFoldDB" id="I3NMR5"/>
<feature type="region of interest" description="Disordered" evidence="1">
    <location>
        <begin position="1"/>
        <end position="20"/>
    </location>
</feature>
<protein>
    <submittedName>
        <fullName evidence="3">Uncharacterized protein</fullName>
    </submittedName>
</protein>
<dbReference type="EMBL" id="HM363505">
    <property type="protein sequence ID" value="ADR71302.1"/>
    <property type="molecule type" value="mRNA"/>
</dbReference>